<keyword evidence="1" id="KW-1133">Transmembrane helix</keyword>
<reference evidence="3" key="1">
    <citation type="journal article" date="2019" name="Int. J. Syst. Evol. Microbiol.">
        <title>The Global Catalogue of Microorganisms (GCM) 10K type strain sequencing project: providing services to taxonomists for standard genome sequencing and annotation.</title>
        <authorList>
            <consortium name="The Broad Institute Genomics Platform"/>
            <consortium name="The Broad Institute Genome Sequencing Center for Infectious Disease"/>
            <person name="Wu L."/>
            <person name="Ma J."/>
        </authorList>
    </citation>
    <scope>NUCLEOTIDE SEQUENCE [LARGE SCALE GENOMIC DNA]</scope>
    <source>
        <strain evidence="3">JCM 3272</strain>
    </source>
</reference>
<evidence type="ECO:0000256" key="1">
    <source>
        <dbReference type="SAM" id="Phobius"/>
    </source>
</evidence>
<dbReference type="EMBL" id="BAAARV010000073">
    <property type="protein sequence ID" value="GAA2372055.1"/>
    <property type="molecule type" value="Genomic_DNA"/>
</dbReference>
<evidence type="ECO:0000313" key="2">
    <source>
        <dbReference type="EMBL" id="GAA2372055.1"/>
    </source>
</evidence>
<keyword evidence="3" id="KW-1185">Reference proteome</keyword>
<accession>A0ABP5U7L5</accession>
<comment type="caution">
    <text evidence="2">The sequence shown here is derived from an EMBL/GenBank/DDBJ whole genome shotgun (WGS) entry which is preliminary data.</text>
</comment>
<proteinExistence type="predicted"/>
<organism evidence="2 3">
    <name type="scientific">Dactylosporangium salmoneum</name>
    <dbReference type="NCBI Taxonomy" id="53361"/>
    <lineage>
        <taxon>Bacteria</taxon>
        <taxon>Bacillati</taxon>
        <taxon>Actinomycetota</taxon>
        <taxon>Actinomycetes</taxon>
        <taxon>Micromonosporales</taxon>
        <taxon>Micromonosporaceae</taxon>
        <taxon>Dactylosporangium</taxon>
    </lineage>
</organism>
<name>A0ABP5U7L5_9ACTN</name>
<feature type="transmembrane region" description="Helical" evidence="1">
    <location>
        <begin position="61"/>
        <end position="81"/>
    </location>
</feature>
<sequence length="140" mass="14061">MTRLTWRDGVATVLAAVILASYAAYPPGPAATRVLGAAVLLAGIGMCVVGAAPAMARPAGAAVYLAGALGLVTLVAAVMTVAAASRAALALQVGATLTLWLFTTVRHAATRSGGGPVEPPRSEVLLELHKDALPPRVDAR</sequence>
<keyword evidence="1" id="KW-0812">Transmembrane</keyword>
<feature type="transmembrane region" description="Helical" evidence="1">
    <location>
        <begin position="33"/>
        <end position="54"/>
    </location>
</feature>
<evidence type="ECO:0000313" key="3">
    <source>
        <dbReference type="Proteomes" id="UP001501444"/>
    </source>
</evidence>
<gene>
    <name evidence="2" type="ORF">GCM10010170_074080</name>
</gene>
<dbReference type="RefSeq" id="WP_344617277.1">
    <property type="nucleotide sequence ID" value="NZ_BAAARV010000073.1"/>
</dbReference>
<feature type="transmembrane region" description="Helical" evidence="1">
    <location>
        <begin position="87"/>
        <end position="105"/>
    </location>
</feature>
<keyword evidence="1" id="KW-0472">Membrane</keyword>
<dbReference type="Proteomes" id="UP001501444">
    <property type="component" value="Unassembled WGS sequence"/>
</dbReference>
<protein>
    <submittedName>
        <fullName evidence="2">Uncharacterized protein</fullName>
    </submittedName>
</protein>